<evidence type="ECO:0000256" key="1">
    <source>
        <dbReference type="SAM" id="Phobius"/>
    </source>
</evidence>
<evidence type="ECO:0000313" key="3">
    <source>
        <dbReference type="Proteomes" id="UP000559027"/>
    </source>
</evidence>
<keyword evidence="3" id="KW-1185">Reference proteome</keyword>
<accession>A0A8H5D164</accession>
<organism evidence="2 3">
    <name type="scientific">Leucocoprinus leucothites</name>
    <dbReference type="NCBI Taxonomy" id="201217"/>
    <lineage>
        <taxon>Eukaryota</taxon>
        <taxon>Fungi</taxon>
        <taxon>Dikarya</taxon>
        <taxon>Basidiomycota</taxon>
        <taxon>Agaricomycotina</taxon>
        <taxon>Agaricomycetes</taxon>
        <taxon>Agaricomycetidae</taxon>
        <taxon>Agaricales</taxon>
        <taxon>Agaricineae</taxon>
        <taxon>Agaricaceae</taxon>
        <taxon>Leucocoprinus</taxon>
    </lineage>
</organism>
<protein>
    <submittedName>
        <fullName evidence="2">Uncharacterized protein</fullName>
    </submittedName>
</protein>
<evidence type="ECO:0000313" key="2">
    <source>
        <dbReference type="EMBL" id="KAF5351615.1"/>
    </source>
</evidence>
<proteinExistence type="predicted"/>
<feature type="transmembrane region" description="Helical" evidence="1">
    <location>
        <begin position="161"/>
        <end position="181"/>
    </location>
</feature>
<keyword evidence="1" id="KW-0472">Membrane</keyword>
<keyword evidence="1" id="KW-0812">Transmembrane</keyword>
<name>A0A8H5D164_9AGAR</name>
<reference evidence="2 3" key="1">
    <citation type="journal article" date="2020" name="ISME J.">
        <title>Uncovering the hidden diversity of litter-decomposition mechanisms in mushroom-forming fungi.</title>
        <authorList>
            <person name="Floudas D."/>
            <person name="Bentzer J."/>
            <person name="Ahren D."/>
            <person name="Johansson T."/>
            <person name="Persson P."/>
            <person name="Tunlid A."/>
        </authorList>
    </citation>
    <scope>NUCLEOTIDE SEQUENCE [LARGE SCALE GENOMIC DNA]</scope>
    <source>
        <strain evidence="2 3">CBS 146.42</strain>
    </source>
</reference>
<feature type="transmembrane region" description="Helical" evidence="1">
    <location>
        <begin position="114"/>
        <end position="135"/>
    </location>
</feature>
<dbReference type="EMBL" id="JAACJO010000012">
    <property type="protein sequence ID" value="KAF5351615.1"/>
    <property type="molecule type" value="Genomic_DNA"/>
</dbReference>
<keyword evidence="1" id="KW-1133">Transmembrane helix</keyword>
<dbReference type="Proteomes" id="UP000559027">
    <property type="component" value="Unassembled WGS sequence"/>
</dbReference>
<feature type="transmembrane region" description="Helical" evidence="1">
    <location>
        <begin position="72"/>
        <end position="94"/>
    </location>
</feature>
<dbReference type="AlphaFoldDB" id="A0A8H5D164"/>
<comment type="caution">
    <text evidence="2">The sequence shown here is derived from an EMBL/GenBank/DDBJ whole genome shotgun (WGS) entry which is preliminary data.</text>
</comment>
<gene>
    <name evidence="2" type="ORF">D9756_007490</name>
</gene>
<feature type="transmembrane region" description="Helical" evidence="1">
    <location>
        <begin position="187"/>
        <end position="207"/>
    </location>
</feature>
<sequence length="242" mass="26178">MGAALVYTVCEWAGGLVFEVANIWRCDGYVYRAIASDGIVIARKSTIPLHLRWIYILGRYVGLVGQIFEARIGIILSLLVALVEVAALATGAVAVKSMQHQDHCLVMPHFPGEAIYGITVVTVVVQACIGGLGLVKATSLRRESFSTKLNWVVTRVSRESILVAALSCVLPASVIVDGIWSKFEADITVMTHLAFPVFLAISTSTSCRMIQSMHQVKKEVEEIPGSLLGEDSLVLTSIGFET</sequence>